<gene>
    <name evidence="13" type="ORF">Bpfe_008899</name>
</gene>
<keyword evidence="10" id="KW-0732">Signal</keyword>
<dbReference type="PROSITE" id="PS50948">
    <property type="entry name" value="PAN"/>
    <property type="match status" value="1"/>
</dbReference>
<keyword evidence="6 9" id="KW-1133">Transmembrane helix</keyword>
<dbReference type="GO" id="GO:0005911">
    <property type="term" value="C:cell-cell junction"/>
    <property type="evidence" value="ECO:0007669"/>
    <property type="project" value="TreeGrafter"/>
</dbReference>
<evidence type="ECO:0000256" key="1">
    <source>
        <dbReference type="ARBA" id="ARBA00004141"/>
    </source>
</evidence>
<accession>A0AAD8FE15</accession>
<feature type="domain" description="VWFC" evidence="11">
    <location>
        <begin position="19"/>
        <end position="91"/>
    </location>
</feature>
<feature type="region of interest" description="Disordered" evidence="8">
    <location>
        <begin position="201"/>
        <end position="220"/>
    </location>
</feature>
<feature type="domain" description="Apple" evidence="12">
    <location>
        <begin position="56"/>
        <end position="132"/>
    </location>
</feature>
<dbReference type="PANTHER" id="PTHR14399">
    <property type="entry name" value="P53-INDUCED PROTEIN RELATED"/>
    <property type="match status" value="1"/>
</dbReference>
<evidence type="ECO:0000256" key="3">
    <source>
        <dbReference type="ARBA" id="ARBA00008691"/>
    </source>
</evidence>
<evidence type="ECO:0000256" key="8">
    <source>
        <dbReference type="SAM" id="MobiDB-lite"/>
    </source>
</evidence>
<proteinExistence type="inferred from homology"/>
<evidence type="ECO:0000259" key="12">
    <source>
        <dbReference type="PROSITE" id="PS50948"/>
    </source>
</evidence>
<evidence type="ECO:0000313" key="14">
    <source>
        <dbReference type="Proteomes" id="UP001233172"/>
    </source>
</evidence>
<keyword evidence="14" id="KW-1185">Reference proteome</keyword>
<feature type="transmembrane region" description="Helical" evidence="9">
    <location>
        <begin position="163"/>
        <end position="185"/>
    </location>
</feature>
<dbReference type="SUPFAM" id="SSF57414">
    <property type="entry name" value="Hairpin loop containing domain-like"/>
    <property type="match status" value="1"/>
</dbReference>
<dbReference type="PROSITE" id="PS50184">
    <property type="entry name" value="VWFC_2"/>
    <property type="match status" value="1"/>
</dbReference>
<evidence type="ECO:0000259" key="11">
    <source>
        <dbReference type="PROSITE" id="PS50184"/>
    </source>
</evidence>
<keyword evidence="5" id="KW-0965">Cell junction</keyword>
<evidence type="ECO:0000256" key="4">
    <source>
        <dbReference type="ARBA" id="ARBA00022692"/>
    </source>
</evidence>
<protein>
    <submittedName>
        <fullName evidence="13">Transmembrane protein 47</fullName>
    </submittedName>
</protein>
<dbReference type="PANTHER" id="PTHR14399:SF5">
    <property type="entry name" value="CELL JUNCTION PROTEIN VAB-9"/>
    <property type="match status" value="1"/>
</dbReference>
<organism evidence="13 14">
    <name type="scientific">Biomphalaria pfeifferi</name>
    <name type="common">Bloodfluke planorb</name>
    <name type="synonym">Freshwater snail</name>
    <dbReference type="NCBI Taxonomy" id="112525"/>
    <lineage>
        <taxon>Eukaryota</taxon>
        <taxon>Metazoa</taxon>
        <taxon>Spiralia</taxon>
        <taxon>Lophotrochozoa</taxon>
        <taxon>Mollusca</taxon>
        <taxon>Gastropoda</taxon>
        <taxon>Heterobranchia</taxon>
        <taxon>Euthyneura</taxon>
        <taxon>Panpulmonata</taxon>
        <taxon>Hygrophila</taxon>
        <taxon>Lymnaeoidea</taxon>
        <taxon>Planorbidae</taxon>
        <taxon>Biomphalaria</taxon>
    </lineage>
</organism>
<keyword evidence="4 9" id="KW-0812">Transmembrane</keyword>
<comment type="similarity">
    <text evidence="3">Belongs to the TMEM47 family.</text>
</comment>
<evidence type="ECO:0000256" key="10">
    <source>
        <dbReference type="SAM" id="SignalP"/>
    </source>
</evidence>
<dbReference type="GO" id="GO:0098609">
    <property type="term" value="P:cell-cell adhesion"/>
    <property type="evidence" value="ECO:0007669"/>
    <property type="project" value="TreeGrafter"/>
</dbReference>
<evidence type="ECO:0000313" key="13">
    <source>
        <dbReference type="EMBL" id="KAK0061517.1"/>
    </source>
</evidence>
<dbReference type="EMBL" id="JASAOG010000029">
    <property type="protein sequence ID" value="KAK0061517.1"/>
    <property type="molecule type" value="Genomic_DNA"/>
</dbReference>
<comment type="caution">
    <text evidence="13">The sequence shown here is derived from an EMBL/GenBank/DDBJ whole genome shotgun (WGS) entry which is preliminary data.</text>
</comment>
<dbReference type="AlphaFoldDB" id="A0AAD8FE15"/>
<reference evidence="13" key="2">
    <citation type="submission" date="2023-04" db="EMBL/GenBank/DDBJ databases">
        <authorList>
            <person name="Bu L."/>
            <person name="Lu L."/>
            <person name="Laidemitt M.R."/>
            <person name="Zhang S.M."/>
            <person name="Mutuku M."/>
            <person name="Mkoji G."/>
            <person name="Steinauer M."/>
            <person name="Loker E.S."/>
        </authorList>
    </citation>
    <scope>NUCLEOTIDE SEQUENCE</scope>
    <source>
        <strain evidence="13">KasaAsao</strain>
        <tissue evidence="13">Whole Snail</tissue>
    </source>
</reference>
<evidence type="ECO:0000256" key="9">
    <source>
        <dbReference type="SAM" id="Phobius"/>
    </source>
</evidence>
<feature type="signal peptide" evidence="10">
    <location>
        <begin position="1"/>
        <end position="17"/>
    </location>
</feature>
<dbReference type="InterPro" id="IPR003609">
    <property type="entry name" value="Pan_app"/>
</dbReference>
<reference evidence="13" key="1">
    <citation type="journal article" date="2023" name="PLoS Negl. Trop. Dis.">
        <title>A genome sequence for Biomphalaria pfeifferi, the major vector snail for the human-infecting parasite Schistosoma mansoni.</title>
        <authorList>
            <person name="Bu L."/>
            <person name="Lu L."/>
            <person name="Laidemitt M.R."/>
            <person name="Zhang S.M."/>
            <person name="Mutuku M."/>
            <person name="Mkoji G."/>
            <person name="Steinauer M."/>
            <person name="Loker E.S."/>
        </authorList>
    </citation>
    <scope>NUCLEOTIDE SEQUENCE</scope>
    <source>
        <strain evidence="13">KasaAsao</strain>
    </source>
</reference>
<dbReference type="GO" id="GO:0016020">
    <property type="term" value="C:membrane"/>
    <property type="evidence" value="ECO:0007669"/>
    <property type="project" value="UniProtKB-SubCell"/>
</dbReference>
<comment type="subcellular location">
    <subcellularLocation>
        <location evidence="2">Cell junction</location>
    </subcellularLocation>
    <subcellularLocation>
        <location evidence="1">Membrane</location>
        <topology evidence="1">Multi-pass membrane protein</topology>
    </subcellularLocation>
</comment>
<dbReference type="InterPro" id="IPR015664">
    <property type="entry name" value="P53_induced"/>
</dbReference>
<evidence type="ECO:0000256" key="5">
    <source>
        <dbReference type="ARBA" id="ARBA00022949"/>
    </source>
</evidence>
<sequence length="220" mass="24658">MNPLCLVLLLFIEFTVGQNTCLYNGKKYSNGEVTSSDDCKTCYCGVFGIYCLKKPCRDQVTCKMNKNINTNIPETSGITTKSEDECVSKCLADSKCRVSKYEVSDRLCELASEEVLNKTYFEFGVHVFIKDCTAAFELISLVIFPIKSLSEMLTRSEIHWSFGWAYIVGWAGAVCEFTAGLFLLLDKGAEEVIFREKSVQEEKKNGVEGIPDKAFSEETV</sequence>
<dbReference type="Gene3D" id="1.20.140.150">
    <property type="match status" value="1"/>
</dbReference>
<evidence type="ECO:0000256" key="2">
    <source>
        <dbReference type="ARBA" id="ARBA00004282"/>
    </source>
</evidence>
<dbReference type="Pfam" id="PF00024">
    <property type="entry name" value="PAN_1"/>
    <property type="match status" value="1"/>
</dbReference>
<feature type="chain" id="PRO_5041949202" evidence="10">
    <location>
        <begin position="18"/>
        <end position="220"/>
    </location>
</feature>
<dbReference type="InterPro" id="IPR001007">
    <property type="entry name" value="VWF_dom"/>
</dbReference>
<dbReference type="Gene3D" id="2.10.70.10">
    <property type="entry name" value="Complement Module, domain 1"/>
    <property type="match status" value="1"/>
</dbReference>
<keyword evidence="7 9" id="KW-0472">Membrane</keyword>
<evidence type="ECO:0000256" key="7">
    <source>
        <dbReference type="ARBA" id="ARBA00023136"/>
    </source>
</evidence>
<name>A0AAD8FE15_BIOPF</name>
<evidence type="ECO:0000256" key="6">
    <source>
        <dbReference type="ARBA" id="ARBA00022989"/>
    </source>
</evidence>
<dbReference type="SUPFAM" id="SSF57603">
    <property type="entry name" value="FnI-like domain"/>
    <property type="match status" value="1"/>
</dbReference>
<dbReference type="Proteomes" id="UP001233172">
    <property type="component" value="Unassembled WGS sequence"/>
</dbReference>